<evidence type="ECO:0000313" key="12">
    <source>
        <dbReference type="Proteomes" id="UP001494902"/>
    </source>
</evidence>
<comment type="similarity">
    <text evidence="8">Belongs to the TRAP transporter small permease family.</text>
</comment>
<gene>
    <name evidence="11" type="ORF">WIS52_25340</name>
</gene>
<evidence type="ECO:0000313" key="11">
    <source>
        <dbReference type="EMBL" id="MEQ3553813.1"/>
    </source>
</evidence>
<evidence type="ECO:0000256" key="5">
    <source>
        <dbReference type="ARBA" id="ARBA00022692"/>
    </source>
</evidence>
<proteinExistence type="inferred from homology"/>
<dbReference type="Pfam" id="PF04290">
    <property type="entry name" value="DctQ"/>
    <property type="match status" value="1"/>
</dbReference>
<feature type="transmembrane region" description="Helical" evidence="9">
    <location>
        <begin position="65"/>
        <end position="86"/>
    </location>
</feature>
<evidence type="ECO:0000256" key="8">
    <source>
        <dbReference type="ARBA" id="ARBA00038436"/>
    </source>
</evidence>
<dbReference type="PANTHER" id="PTHR35011:SF2">
    <property type="entry name" value="2,3-DIKETO-L-GULONATE TRAP TRANSPORTER SMALL PERMEASE PROTEIN YIAM"/>
    <property type="match status" value="1"/>
</dbReference>
<dbReference type="InterPro" id="IPR007387">
    <property type="entry name" value="TRAP_DctQ"/>
</dbReference>
<evidence type="ECO:0000256" key="9">
    <source>
        <dbReference type="SAM" id="Phobius"/>
    </source>
</evidence>
<keyword evidence="3" id="KW-1003">Cell membrane</keyword>
<accession>A0ABV1KIX2</accession>
<evidence type="ECO:0000256" key="7">
    <source>
        <dbReference type="ARBA" id="ARBA00023136"/>
    </source>
</evidence>
<dbReference type="RefSeq" id="WP_349300888.1">
    <property type="nucleotide sequence ID" value="NZ_JBEDNQ010000012.1"/>
</dbReference>
<organism evidence="11 12">
    <name type="scientific">Pseudonocardia nematodicida</name>
    <dbReference type="NCBI Taxonomy" id="1206997"/>
    <lineage>
        <taxon>Bacteria</taxon>
        <taxon>Bacillati</taxon>
        <taxon>Actinomycetota</taxon>
        <taxon>Actinomycetes</taxon>
        <taxon>Pseudonocardiales</taxon>
        <taxon>Pseudonocardiaceae</taxon>
        <taxon>Pseudonocardia</taxon>
    </lineage>
</organism>
<keyword evidence="2" id="KW-0813">Transport</keyword>
<name>A0ABV1KIX2_9PSEU</name>
<evidence type="ECO:0000256" key="6">
    <source>
        <dbReference type="ARBA" id="ARBA00022989"/>
    </source>
</evidence>
<comment type="caution">
    <text evidence="11">The sequence shown here is derived from an EMBL/GenBank/DDBJ whole genome shotgun (WGS) entry which is preliminary data.</text>
</comment>
<feature type="transmembrane region" description="Helical" evidence="9">
    <location>
        <begin position="148"/>
        <end position="170"/>
    </location>
</feature>
<keyword evidence="5 9" id="KW-0812">Transmembrane</keyword>
<keyword evidence="4" id="KW-0997">Cell inner membrane</keyword>
<evidence type="ECO:0000256" key="1">
    <source>
        <dbReference type="ARBA" id="ARBA00004429"/>
    </source>
</evidence>
<evidence type="ECO:0000256" key="4">
    <source>
        <dbReference type="ARBA" id="ARBA00022519"/>
    </source>
</evidence>
<dbReference type="InterPro" id="IPR055348">
    <property type="entry name" value="DctQ"/>
</dbReference>
<evidence type="ECO:0000256" key="3">
    <source>
        <dbReference type="ARBA" id="ARBA00022475"/>
    </source>
</evidence>
<dbReference type="Proteomes" id="UP001494902">
    <property type="component" value="Unassembled WGS sequence"/>
</dbReference>
<protein>
    <submittedName>
        <fullName evidence="11">TRAP transporter small permease subunit</fullName>
    </submittedName>
</protein>
<keyword evidence="12" id="KW-1185">Reference proteome</keyword>
<feature type="transmembrane region" description="Helical" evidence="9">
    <location>
        <begin position="32"/>
        <end position="53"/>
    </location>
</feature>
<feature type="domain" description="Tripartite ATP-independent periplasmic transporters DctQ component" evidence="10">
    <location>
        <begin position="45"/>
        <end position="173"/>
    </location>
</feature>
<evidence type="ECO:0000259" key="10">
    <source>
        <dbReference type="Pfam" id="PF04290"/>
    </source>
</evidence>
<sequence>MHDDDVATAAPPGRAHLLIDRYHRIVPVLDRVTIGAAVALVTTGVAVTALAVAARKIPALPSMSWASELTTFCLVAAVLLVVPQGLRQNTQMAVTVLTDRLGDRGFQALTAVNQVLSACLFGVLAWFGTETVLIQQASHTPQLGLSMAVPYLVLAVAAALMLLETVVRFAEALLGRAPRGPVGADTPVEV</sequence>
<dbReference type="PANTHER" id="PTHR35011">
    <property type="entry name" value="2,3-DIKETO-L-GULONATE TRAP TRANSPORTER SMALL PERMEASE PROTEIN YIAM"/>
    <property type="match status" value="1"/>
</dbReference>
<dbReference type="EMBL" id="JBEDNQ010000012">
    <property type="protein sequence ID" value="MEQ3553813.1"/>
    <property type="molecule type" value="Genomic_DNA"/>
</dbReference>
<reference evidence="11 12" key="1">
    <citation type="submission" date="2024-03" db="EMBL/GenBank/DDBJ databases">
        <title>Draft genome sequence of Pseudonocardia nematodicida JCM 31783.</title>
        <authorList>
            <person name="Butdee W."/>
            <person name="Duangmal K."/>
        </authorList>
    </citation>
    <scope>NUCLEOTIDE SEQUENCE [LARGE SCALE GENOMIC DNA]</scope>
    <source>
        <strain evidence="11 12">JCM 31783</strain>
    </source>
</reference>
<feature type="transmembrane region" description="Helical" evidence="9">
    <location>
        <begin position="106"/>
        <end position="127"/>
    </location>
</feature>
<keyword evidence="6 9" id="KW-1133">Transmembrane helix</keyword>
<evidence type="ECO:0000256" key="2">
    <source>
        <dbReference type="ARBA" id="ARBA00022448"/>
    </source>
</evidence>
<keyword evidence="7 9" id="KW-0472">Membrane</keyword>
<comment type="subcellular location">
    <subcellularLocation>
        <location evidence="1">Cell inner membrane</location>
        <topology evidence="1">Multi-pass membrane protein</topology>
    </subcellularLocation>
</comment>